<keyword evidence="4" id="KW-1185">Reference proteome</keyword>
<dbReference type="Proteomes" id="UP000000598">
    <property type="component" value="Chromosome F"/>
</dbReference>
<accession>Q6CJZ9</accession>
<dbReference type="eggNOG" id="ENOG502S1F7">
    <property type="taxonomic scope" value="Eukaryota"/>
</dbReference>
<sequence>MNDDDGAKRGNINELIQQFLSIIPEEFFEEYYRKNSDPKIKDEPVSKSKGTSANANKPTKGQILTQAVEYVNSLQEQVDLKNREEVELILRVKELCKETGYIVNDLNLDNTSAELALSRIGVGPLAGMREQPNNKGSKNQFAGTSAGASIDAAAGNTTSKTPGTAAMSPVPPTGSVGPAGIAAAAPKEGPKYRFEYGGYSEYNNEP</sequence>
<evidence type="ECO:0000313" key="3">
    <source>
        <dbReference type="EMBL" id="CAG98448.1"/>
    </source>
</evidence>
<dbReference type="EMBL" id="CR382126">
    <property type="protein sequence ID" value="CAG98448.1"/>
    <property type="molecule type" value="Genomic_DNA"/>
</dbReference>
<dbReference type="Pfam" id="PF00010">
    <property type="entry name" value="HLH"/>
    <property type="match status" value="1"/>
</dbReference>
<organism evidence="3 4">
    <name type="scientific">Kluyveromyces lactis (strain ATCC 8585 / CBS 2359 / DSM 70799 / NBRC 1267 / NRRL Y-1140 / WM37)</name>
    <name type="common">Yeast</name>
    <name type="synonym">Candida sphaerica</name>
    <dbReference type="NCBI Taxonomy" id="284590"/>
    <lineage>
        <taxon>Eukaryota</taxon>
        <taxon>Fungi</taxon>
        <taxon>Dikarya</taxon>
        <taxon>Ascomycota</taxon>
        <taxon>Saccharomycotina</taxon>
        <taxon>Saccharomycetes</taxon>
        <taxon>Saccharomycetales</taxon>
        <taxon>Saccharomycetaceae</taxon>
        <taxon>Kluyveromyces</taxon>
    </lineage>
</organism>
<dbReference type="SMART" id="SM00353">
    <property type="entry name" value="HLH"/>
    <property type="match status" value="1"/>
</dbReference>
<dbReference type="InterPro" id="IPR011598">
    <property type="entry name" value="bHLH_dom"/>
</dbReference>
<name>Q6CJZ9_KLULA</name>
<dbReference type="KEGG" id="kla:KLLA0_F14685g"/>
<feature type="region of interest" description="Disordered" evidence="1">
    <location>
        <begin position="152"/>
        <end position="184"/>
    </location>
</feature>
<dbReference type="STRING" id="284590.Q6CJZ9"/>
<feature type="domain" description="BHLH" evidence="2">
    <location>
        <begin position="2"/>
        <end position="80"/>
    </location>
</feature>
<gene>
    <name evidence="3" type="ORF">KLLA0_F14685g</name>
</gene>
<feature type="compositionally biased region" description="Basic and acidic residues" evidence="1">
    <location>
        <begin position="37"/>
        <end position="46"/>
    </location>
</feature>
<dbReference type="SUPFAM" id="SSF47459">
    <property type="entry name" value="HLH, helix-loop-helix DNA-binding domain"/>
    <property type="match status" value="1"/>
</dbReference>
<evidence type="ECO:0000256" key="1">
    <source>
        <dbReference type="SAM" id="MobiDB-lite"/>
    </source>
</evidence>
<dbReference type="PaxDb" id="284590-Q6CJZ9"/>
<feature type="compositionally biased region" description="Polar residues" evidence="1">
    <location>
        <begin position="48"/>
        <end position="60"/>
    </location>
</feature>
<dbReference type="HOGENOM" id="CLU_115506_0_0_1"/>
<evidence type="ECO:0000313" key="4">
    <source>
        <dbReference type="Proteomes" id="UP000000598"/>
    </source>
</evidence>
<feature type="region of interest" description="Disordered" evidence="1">
    <location>
        <begin position="37"/>
        <end position="60"/>
    </location>
</feature>
<reference evidence="3 4" key="1">
    <citation type="journal article" date="2004" name="Nature">
        <title>Genome evolution in yeasts.</title>
        <authorList>
            <consortium name="Genolevures"/>
            <person name="Dujon B."/>
            <person name="Sherman D."/>
            <person name="Fischer G."/>
            <person name="Durrens P."/>
            <person name="Casaregola S."/>
            <person name="Lafontaine I."/>
            <person name="de Montigny J."/>
            <person name="Marck C."/>
            <person name="Neuveglise C."/>
            <person name="Talla E."/>
            <person name="Goffard N."/>
            <person name="Frangeul L."/>
            <person name="Aigle M."/>
            <person name="Anthouard V."/>
            <person name="Babour A."/>
            <person name="Barbe V."/>
            <person name="Barnay S."/>
            <person name="Blanchin S."/>
            <person name="Beckerich J.M."/>
            <person name="Beyne E."/>
            <person name="Bleykasten C."/>
            <person name="Boisrame A."/>
            <person name="Boyer J."/>
            <person name="Cattolico L."/>
            <person name="Confanioleri F."/>
            <person name="de Daruvar A."/>
            <person name="Despons L."/>
            <person name="Fabre E."/>
            <person name="Fairhead C."/>
            <person name="Ferry-Dumazet H."/>
            <person name="Groppi A."/>
            <person name="Hantraye F."/>
            <person name="Hennequin C."/>
            <person name="Jauniaux N."/>
            <person name="Joyet P."/>
            <person name="Kachouri R."/>
            <person name="Kerrest A."/>
            <person name="Koszul R."/>
            <person name="Lemaire M."/>
            <person name="Lesur I."/>
            <person name="Ma L."/>
            <person name="Muller H."/>
            <person name="Nicaud J.M."/>
            <person name="Nikolski M."/>
            <person name="Oztas S."/>
            <person name="Ozier-Kalogeropoulos O."/>
            <person name="Pellenz S."/>
            <person name="Potier S."/>
            <person name="Richard G.F."/>
            <person name="Straub M.L."/>
            <person name="Suleau A."/>
            <person name="Swennene D."/>
            <person name="Tekaia F."/>
            <person name="Wesolowski-Louvel M."/>
            <person name="Westhof E."/>
            <person name="Wirth B."/>
            <person name="Zeniou-Meyer M."/>
            <person name="Zivanovic I."/>
            <person name="Bolotin-Fukuhara M."/>
            <person name="Thierry A."/>
            <person name="Bouchier C."/>
            <person name="Caudron B."/>
            <person name="Scarpelli C."/>
            <person name="Gaillardin C."/>
            <person name="Weissenbach J."/>
            <person name="Wincker P."/>
            <person name="Souciet J.L."/>
        </authorList>
    </citation>
    <scope>NUCLEOTIDE SEQUENCE [LARGE SCALE GENOMIC DNA]</scope>
    <source>
        <strain evidence="4">ATCC 8585 / CBS 2359 / DSM 70799 / NBRC 1267 / NRRL Y-1140 / WM37</strain>
    </source>
</reference>
<protein>
    <submittedName>
        <fullName evidence="3">KLLA0F14685p</fullName>
    </submittedName>
</protein>
<dbReference type="AlphaFoldDB" id="Q6CJZ9"/>
<dbReference type="Gene3D" id="4.10.280.10">
    <property type="entry name" value="Helix-loop-helix DNA-binding domain"/>
    <property type="match status" value="1"/>
</dbReference>
<proteinExistence type="predicted"/>
<dbReference type="InParanoid" id="Q6CJZ9"/>
<dbReference type="FunCoup" id="Q6CJZ9">
    <property type="interactions" value="352"/>
</dbReference>
<dbReference type="InterPro" id="IPR036638">
    <property type="entry name" value="HLH_DNA-bd_sf"/>
</dbReference>
<evidence type="ECO:0000259" key="2">
    <source>
        <dbReference type="SMART" id="SM00353"/>
    </source>
</evidence>
<dbReference type="GO" id="GO:0046983">
    <property type="term" value="F:protein dimerization activity"/>
    <property type="evidence" value="ECO:0007669"/>
    <property type="project" value="InterPro"/>
</dbReference>